<dbReference type="RefSeq" id="WP_141602933.1">
    <property type="nucleotide sequence ID" value="NZ_VIGD01000016.1"/>
</dbReference>
<evidence type="ECO:0000313" key="7">
    <source>
        <dbReference type="EMBL" id="TQE89779.1"/>
    </source>
</evidence>
<dbReference type="SUPFAM" id="SSF53067">
    <property type="entry name" value="Actin-like ATPase domain"/>
    <property type="match status" value="2"/>
</dbReference>
<keyword evidence="4" id="KW-0411">Iron-sulfur</keyword>
<proteinExistence type="predicted"/>
<dbReference type="InterPro" id="IPR008275">
    <property type="entry name" value="CoA_E_activase_dom"/>
</dbReference>
<comment type="cofactor">
    <cofactor evidence="1">
        <name>[4Fe-4S] cluster</name>
        <dbReference type="ChEBI" id="CHEBI:49883"/>
    </cofactor>
</comment>
<dbReference type="InterPro" id="IPR002731">
    <property type="entry name" value="ATPase_BadF"/>
</dbReference>
<gene>
    <name evidence="7" type="ORF">FKZ59_11660</name>
</gene>
<dbReference type="InterPro" id="IPR051805">
    <property type="entry name" value="Dehydratase_Activator_Redct"/>
</dbReference>
<dbReference type="CDD" id="cd24035">
    <property type="entry name" value="ASKHA_NBD_O66634-like_rpt2"/>
    <property type="match status" value="1"/>
</dbReference>
<name>A0A540UZ48_9BACL</name>
<feature type="domain" description="ATPase BadF/BadG/BcrA/BcrD type" evidence="5">
    <location>
        <begin position="5"/>
        <end position="253"/>
    </location>
</feature>
<evidence type="ECO:0000256" key="1">
    <source>
        <dbReference type="ARBA" id="ARBA00001966"/>
    </source>
</evidence>
<dbReference type="Gene3D" id="3.30.420.40">
    <property type="match status" value="4"/>
</dbReference>
<organism evidence="7 8">
    <name type="scientific">Ureibacillus terrenus</name>
    <dbReference type="NCBI Taxonomy" id="118246"/>
    <lineage>
        <taxon>Bacteria</taxon>
        <taxon>Bacillati</taxon>
        <taxon>Bacillota</taxon>
        <taxon>Bacilli</taxon>
        <taxon>Bacillales</taxon>
        <taxon>Caryophanaceae</taxon>
        <taxon>Ureibacillus</taxon>
    </lineage>
</organism>
<reference evidence="7 8" key="1">
    <citation type="submission" date="2019-06" db="EMBL/GenBank/DDBJ databases">
        <title>Genome sequence of Ureibacillus terrenus.</title>
        <authorList>
            <person name="Maclea K.S."/>
            <person name="Simoes M."/>
        </authorList>
    </citation>
    <scope>NUCLEOTIDE SEQUENCE [LARGE SCALE GENOMIC DNA]</scope>
    <source>
        <strain evidence="7 8">ATCC BAA-384</strain>
    </source>
</reference>
<dbReference type="EMBL" id="VIGD01000016">
    <property type="protein sequence ID" value="TQE89779.1"/>
    <property type="molecule type" value="Genomic_DNA"/>
</dbReference>
<evidence type="ECO:0000313" key="8">
    <source>
        <dbReference type="Proteomes" id="UP000315753"/>
    </source>
</evidence>
<sequence length="1409" mass="156969">MALHIGLDVGSTTAKLVVLNEKKEILYKVYQRHFSDIKNTTLALLQTVAQKFPNANCKMSASGSSGLGISEKTGIPFIQEVVACTEAVKATQPNIDVIIELGGEDAKIIYLTNGLEQRMNTACAGGTGTFIDQIAALLDTDAAGLNELAKGAEKIYPIASRCGVFAKTDVQPLLNEGARKEDIAASVFQAVVNQTIAGLANGRPIRGNVAFLGGPLTFLTELRKRFIETLRLTDEQVLHNENGHYYVALGAALECQQENFININEIIRILSHSEPVVSVSNVNKNGVLFETEEDFLAFKQRHDKAKVPKAPLKDYQGNAFLGIDAGSTTTKMVLIGEGDEVLYTFYEKNKGNPIETVREGLSKLYEQLPKDVKIRRSAVTGYGEKLIQSAYQVDDGLIETVAHYQAAKKFQPDVDFIIDIGGQDMKCIKIKNGVIDSIHLNEACSAGCGSFLESFAETLGKSVQEFSKLALTAKAPVDLGSRCTVFMNSRVKQVQKEGASIENISAGLAYSIVTNALYKVIKLKSVEELGDKIVVQGGTFLNDSVLRAFEKMTGKEVVRPDLAGLMGAYGCALAAKRNWNGEDTTTLLPKTKLYDFQVKITHSRCGLCENRCPITINRFPDKRTFITGNRCERGAGKLKPQNSLPNLAKEKYDMLFNRPSLSGEKAYRGKIGIPRVLNLFENYPFWHTFFTELGFEVVLSSKSSQKLFEKGMETIPSESVCYPAKLSHGHIISLIEKGVKTIFYPSIVYEELERESQQNHYNCPVVASYPEVIRVNMEEILKEHGVTFLNPFLSIQHEDALFKELCSVFPNISKVEIKYALQKARNEDIKFNEWLRRRGEEVLKQLKEEGKIGIVLAGHPYHIDPAINHDLPDEIIRLDMAVLTEDAISHLAPSKSRDEVVNQWTFHSRLYEAAEVVKEHPNLELLHITSFGCGLDAITTDAVQEILENGNQLYTWIKVDEISNLGAARIRLRSMKAAIEERKNNHITGAAKKEWREQQEAVYDKKAKKIYTILAPQMVPTHFKLFEEAFNLHGYRLKVLEEVEEKDIEEGLRYVNNDACYPAIVTIGQLIDNLKKGDYDLNRTAVIMPQTGGGCRATNYFALLQKALKNAGMGQVPVLSLSAKSISGKKHTGFRINFPLAKKLVIAANLGDLLLRLKLAVRPYETVKGAAEAVYRKWLEKSKYILSNFTMKEYKKLIQEIIDDFNNIGVTDEKKPKVGVVGEILVKFHPYANNQVVKLIEEEGGEAVVPDFIDFFLYGLYNRNYKSEHFGFSKWDSIAGNISIEFIEYYRKPVRKALQESGRFSASLEISEIAEKASKFLSLGNQMGKGWLLSGEIAELMDAGVQNVVCVQPFGCLPNHIVGKGMFNAIKKSYPNANFVAIDYDASISKVNQVNRIKLMMSVARSNMA</sequence>
<dbReference type="OrthoDB" id="9802715at2"/>
<dbReference type="InterPro" id="IPR043129">
    <property type="entry name" value="ATPase_NBD"/>
</dbReference>
<evidence type="ECO:0000256" key="3">
    <source>
        <dbReference type="ARBA" id="ARBA00023004"/>
    </source>
</evidence>
<dbReference type="Proteomes" id="UP000315753">
    <property type="component" value="Unassembled WGS sequence"/>
</dbReference>
<keyword evidence="3" id="KW-0408">Iron</keyword>
<dbReference type="GO" id="GO:0046872">
    <property type="term" value="F:metal ion binding"/>
    <property type="evidence" value="ECO:0007669"/>
    <property type="project" value="UniProtKB-KW"/>
</dbReference>
<dbReference type="PANTHER" id="PTHR32329">
    <property type="entry name" value="BIFUNCTIONAL PROTEIN [INCLUDES 2-HYDROXYACYL-COA DEHYDRATASE (N-TER) AND ITS ACTIVATOR DOMAIN (C_TERM)-RELATED"/>
    <property type="match status" value="1"/>
</dbReference>
<comment type="caution">
    <text evidence="7">The sequence shown here is derived from an EMBL/GenBank/DDBJ whole genome shotgun (WGS) entry which is preliminary data.</text>
</comment>
<evidence type="ECO:0000256" key="2">
    <source>
        <dbReference type="ARBA" id="ARBA00022723"/>
    </source>
</evidence>
<dbReference type="GO" id="GO:0051536">
    <property type="term" value="F:iron-sulfur cluster binding"/>
    <property type="evidence" value="ECO:0007669"/>
    <property type="project" value="UniProtKB-KW"/>
</dbReference>
<evidence type="ECO:0000259" key="6">
    <source>
        <dbReference type="Pfam" id="PF09989"/>
    </source>
</evidence>
<protein>
    <submittedName>
        <fullName evidence="7">2-hydroxyglutaryl-CoA dehydratase</fullName>
    </submittedName>
</protein>
<keyword evidence="8" id="KW-1185">Reference proteome</keyword>
<dbReference type="PANTHER" id="PTHR32329:SF4">
    <property type="entry name" value="ACTIVATOR OF 2-HYDROXYACYL-COA DEHYDRATASE"/>
    <property type="match status" value="1"/>
</dbReference>
<feature type="domain" description="DUF2229" evidence="6">
    <location>
        <begin position="670"/>
        <end position="888"/>
    </location>
</feature>
<evidence type="ECO:0000259" key="5">
    <source>
        <dbReference type="Pfam" id="PF01869"/>
    </source>
</evidence>
<keyword evidence="2" id="KW-0479">Metal-binding</keyword>
<dbReference type="NCBIfam" id="TIGR00241">
    <property type="entry name" value="CoA_E_activ"/>
    <property type="match status" value="1"/>
</dbReference>
<dbReference type="Pfam" id="PF01869">
    <property type="entry name" value="BcrAD_BadFG"/>
    <property type="match status" value="2"/>
</dbReference>
<feature type="domain" description="ATPase BadF/BadG/BcrA/BcrD type" evidence="5">
    <location>
        <begin position="321"/>
        <end position="574"/>
    </location>
</feature>
<dbReference type="Pfam" id="PF09989">
    <property type="entry name" value="DUF2229"/>
    <property type="match status" value="1"/>
</dbReference>
<evidence type="ECO:0000256" key="4">
    <source>
        <dbReference type="ARBA" id="ARBA00023014"/>
    </source>
</evidence>
<accession>A0A540UZ48</accession>
<dbReference type="CDD" id="cd24034">
    <property type="entry name" value="ASKHA_NBD_O66634-like_rpt1"/>
    <property type="match status" value="1"/>
</dbReference>
<dbReference type="InterPro" id="IPR018709">
    <property type="entry name" value="CoA_activase_DUF2229"/>
</dbReference>